<name>A0A5B7JMW4_PORTR</name>
<comment type="caution">
    <text evidence="2">The sequence shown here is derived from an EMBL/GenBank/DDBJ whole genome shotgun (WGS) entry which is preliminary data.</text>
</comment>
<accession>A0A5B7JMW4</accession>
<reference evidence="2 3" key="1">
    <citation type="submission" date="2019-05" db="EMBL/GenBank/DDBJ databases">
        <title>Another draft genome of Portunus trituberculatus and its Hox gene families provides insights of decapod evolution.</title>
        <authorList>
            <person name="Jeong J.-H."/>
            <person name="Song I."/>
            <person name="Kim S."/>
            <person name="Choi T."/>
            <person name="Kim D."/>
            <person name="Ryu S."/>
            <person name="Kim W."/>
        </authorList>
    </citation>
    <scope>NUCLEOTIDE SEQUENCE [LARGE SCALE GENOMIC DNA]</scope>
    <source>
        <tissue evidence="2">Muscle</tissue>
    </source>
</reference>
<evidence type="ECO:0000313" key="2">
    <source>
        <dbReference type="EMBL" id="MPC95636.1"/>
    </source>
</evidence>
<evidence type="ECO:0000256" key="1">
    <source>
        <dbReference type="SAM" id="MobiDB-lite"/>
    </source>
</evidence>
<organism evidence="2 3">
    <name type="scientific">Portunus trituberculatus</name>
    <name type="common">Swimming crab</name>
    <name type="synonym">Neptunus trituberculatus</name>
    <dbReference type="NCBI Taxonomy" id="210409"/>
    <lineage>
        <taxon>Eukaryota</taxon>
        <taxon>Metazoa</taxon>
        <taxon>Ecdysozoa</taxon>
        <taxon>Arthropoda</taxon>
        <taxon>Crustacea</taxon>
        <taxon>Multicrustacea</taxon>
        <taxon>Malacostraca</taxon>
        <taxon>Eumalacostraca</taxon>
        <taxon>Eucarida</taxon>
        <taxon>Decapoda</taxon>
        <taxon>Pleocyemata</taxon>
        <taxon>Brachyura</taxon>
        <taxon>Eubrachyura</taxon>
        <taxon>Portunoidea</taxon>
        <taxon>Portunidae</taxon>
        <taxon>Portuninae</taxon>
        <taxon>Portunus</taxon>
    </lineage>
</organism>
<feature type="compositionally biased region" description="Basic and acidic residues" evidence="1">
    <location>
        <begin position="57"/>
        <end position="67"/>
    </location>
</feature>
<keyword evidence="3" id="KW-1185">Reference proteome</keyword>
<gene>
    <name evidence="2" type="ORF">E2C01_090855</name>
</gene>
<evidence type="ECO:0000313" key="3">
    <source>
        <dbReference type="Proteomes" id="UP000324222"/>
    </source>
</evidence>
<feature type="compositionally biased region" description="Pro residues" evidence="1">
    <location>
        <begin position="35"/>
        <end position="46"/>
    </location>
</feature>
<sequence>MVVEAVVVVVVVRRRQFRVGHPRHPRSLDAHKVVPPTPLSPMPLPPSLNHHHRRRQEQRQHCNEKIM</sequence>
<feature type="region of interest" description="Disordered" evidence="1">
    <location>
        <begin position="22"/>
        <end position="67"/>
    </location>
</feature>
<dbReference type="EMBL" id="VSRR010102945">
    <property type="protein sequence ID" value="MPC95636.1"/>
    <property type="molecule type" value="Genomic_DNA"/>
</dbReference>
<dbReference type="AlphaFoldDB" id="A0A5B7JMW4"/>
<proteinExistence type="predicted"/>
<dbReference type="Proteomes" id="UP000324222">
    <property type="component" value="Unassembled WGS sequence"/>
</dbReference>
<protein>
    <submittedName>
        <fullName evidence="2">Uncharacterized protein</fullName>
    </submittedName>
</protein>